<organism evidence="1 2">
    <name type="scientific">Palleniella muris</name>
    <dbReference type="NCBI Taxonomy" id="3038145"/>
    <lineage>
        <taxon>Bacteria</taxon>
        <taxon>Pseudomonadati</taxon>
        <taxon>Bacteroidota</taxon>
        <taxon>Bacteroidia</taxon>
        <taxon>Bacteroidales</taxon>
        <taxon>Prevotellaceae</taxon>
        <taxon>Palleniella</taxon>
    </lineage>
</organism>
<accession>A0AC61QM50</accession>
<name>A0AC61QM50_9BACT</name>
<sequence length="160" mass="18763">MKTKKTTEMKNVCMYVCLGIAYLLLLLIIVAKIWSISFVRDMMEEVPYVTKVEYRMTIQKHKDFESYETIPATRHPVIMPIRNKGIHLKDGAVPTAATACIIAEAVWHARYGYEYYRYAIKTVALIKDEYWLVRARCGFRVLTIEIRKSDGKILRNFFEK</sequence>
<keyword evidence="2" id="KW-1185">Reference proteome</keyword>
<comment type="caution">
    <text evidence="1">The sequence shown here is derived from an EMBL/GenBank/DDBJ whole genome shotgun (WGS) entry which is preliminary data.</text>
</comment>
<gene>
    <name evidence="1" type="ORF">E5358_13770</name>
</gene>
<evidence type="ECO:0000313" key="1">
    <source>
        <dbReference type="EMBL" id="TGX80118.1"/>
    </source>
</evidence>
<protein>
    <submittedName>
        <fullName evidence="1">Uncharacterized protein</fullName>
    </submittedName>
</protein>
<dbReference type="EMBL" id="SRZC01000030">
    <property type="protein sequence ID" value="TGX80118.1"/>
    <property type="molecule type" value="Genomic_DNA"/>
</dbReference>
<evidence type="ECO:0000313" key="2">
    <source>
        <dbReference type="Proteomes" id="UP000308886"/>
    </source>
</evidence>
<dbReference type="Proteomes" id="UP000308886">
    <property type="component" value="Unassembled WGS sequence"/>
</dbReference>
<reference evidence="1" key="1">
    <citation type="submission" date="2019-04" db="EMBL/GenBank/DDBJ databases">
        <title>Microbes associate with the intestines of laboratory mice.</title>
        <authorList>
            <person name="Navarre W."/>
            <person name="Wong E."/>
            <person name="Huang K."/>
            <person name="Tropini C."/>
            <person name="Ng K."/>
            <person name="Yu B."/>
        </authorList>
    </citation>
    <scope>NUCLEOTIDE SEQUENCE</scope>
    <source>
        <strain evidence="1">NM73_A23</strain>
    </source>
</reference>
<proteinExistence type="predicted"/>